<protein>
    <submittedName>
        <fullName evidence="1">Uncharacterized protein</fullName>
    </submittedName>
</protein>
<dbReference type="Proteomes" id="UP000799538">
    <property type="component" value="Unassembled WGS sequence"/>
</dbReference>
<evidence type="ECO:0000313" key="2">
    <source>
        <dbReference type="Proteomes" id="UP000799538"/>
    </source>
</evidence>
<proteinExistence type="predicted"/>
<feature type="non-terminal residue" evidence="1">
    <location>
        <position position="58"/>
    </location>
</feature>
<keyword evidence="2" id="KW-1185">Reference proteome</keyword>
<dbReference type="EMBL" id="ML992557">
    <property type="protein sequence ID" value="KAF2218301.1"/>
    <property type="molecule type" value="Genomic_DNA"/>
</dbReference>
<gene>
    <name evidence="1" type="ORF">BDZ85DRAFT_270664</name>
</gene>
<accession>A0A6A6FXZ4</accession>
<evidence type="ECO:0000313" key="1">
    <source>
        <dbReference type="EMBL" id="KAF2218301.1"/>
    </source>
</evidence>
<reference evidence="2" key="1">
    <citation type="journal article" date="2020" name="Stud. Mycol.">
        <title>101 Dothideomycetes genomes: A test case for predicting lifestyles and emergence of pathogens.</title>
        <authorList>
            <person name="Haridas S."/>
            <person name="Albert R."/>
            <person name="Binder M."/>
            <person name="Bloem J."/>
            <person name="LaButti K."/>
            <person name="Salamov A."/>
            <person name="Andreopoulos B."/>
            <person name="Baker S."/>
            <person name="Barry K."/>
            <person name="Bills G."/>
            <person name="Bluhm B."/>
            <person name="Cannon C."/>
            <person name="Castanera R."/>
            <person name="Culley D."/>
            <person name="Daum C."/>
            <person name="Ezra D."/>
            <person name="Gonzalez J."/>
            <person name="Henrissat B."/>
            <person name="Kuo A."/>
            <person name="Liang C."/>
            <person name="Lipzen A."/>
            <person name="Lutzoni F."/>
            <person name="Magnuson J."/>
            <person name="Mondo S."/>
            <person name="Nolan M."/>
            <person name="Ohm R."/>
            <person name="Pangilinan J."/>
            <person name="Park H.-J."/>
            <person name="Ramirez L."/>
            <person name="Alfaro M."/>
            <person name="Sun H."/>
            <person name="Tritt A."/>
            <person name="Yoshinaga Y."/>
            <person name="Zwiers L.-H."/>
            <person name="Turgeon B."/>
            <person name="Goodwin S."/>
            <person name="Spatafora J."/>
            <person name="Crous P."/>
            <person name="Grigoriev I."/>
        </authorList>
    </citation>
    <scope>NUCLEOTIDE SEQUENCE [LARGE SCALE GENOMIC DNA]</scope>
    <source>
        <strain evidence="2">CECT 20119</strain>
    </source>
</reference>
<sequence>MFALRFVCAHQRNSPHRSRPMNSRLILRQQVWEGNDVEDRDLSRQALRTAPFLASTVL</sequence>
<dbReference type="AlphaFoldDB" id="A0A6A6FXZ4"/>
<organism evidence="1 2">
    <name type="scientific">Elsinoe ampelina</name>
    <dbReference type="NCBI Taxonomy" id="302913"/>
    <lineage>
        <taxon>Eukaryota</taxon>
        <taxon>Fungi</taxon>
        <taxon>Dikarya</taxon>
        <taxon>Ascomycota</taxon>
        <taxon>Pezizomycotina</taxon>
        <taxon>Dothideomycetes</taxon>
        <taxon>Dothideomycetidae</taxon>
        <taxon>Myriangiales</taxon>
        <taxon>Elsinoaceae</taxon>
        <taxon>Elsinoe</taxon>
    </lineage>
</organism>
<name>A0A6A6FXZ4_9PEZI</name>